<dbReference type="PANTHER" id="PTHR11365:SF23">
    <property type="entry name" value="HYPOTHETICAL 5-OXOPROLINASE (EUROFUNG)-RELATED"/>
    <property type="match status" value="1"/>
</dbReference>
<name>A0ABP8JHS7_9MICO</name>
<proteinExistence type="predicted"/>
<gene>
    <name evidence="5" type="ORF">GCM10023167_17820</name>
</gene>
<organism evidence="5 6">
    <name type="scientific">Brevibacterium pityocampae</name>
    <dbReference type="NCBI Taxonomy" id="506594"/>
    <lineage>
        <taxon>Bacteria</taxon>
        <taxon>Bacillati</taxon>
        <taxon>Actinomycetota</taxon>
        <taxon>Actinomycetes</taxon>
        <taxon>Micrococcales</taxon>
        <taxon>Brevibacteriaceae</taxon>
        <taxon>Brevibacterium</taxon>
    </lineage>
</organism>
<evidence type="ECO:0000313" key="5">
    <source>
        <dbReference type="EMBL" id="GAA4390896.1"/>
    </source>
</evidence>
<reference evidence="6" key="1">
    <citation type="journal article" date="2019" name="Int. J. Syst. Evol. Microbiol.">
        <title>The Global Catalogue of Microorganisms (GCM) 10K type strain sequencing project: providing services to taxonomists for standard genome sequencing and annotation.</title>
        <authorList>
            <consortium name="The Broad Institute Genomics Platform"/>
            <consortium name="The Broad Institute Genome Sequencing Center for Infectious Disease"/>
            <person name="Wu L."/>
            <person name="Ma J."/>
        </authorList>
    </citation>
    <scope>NUCLEOTIDE SEQUENCE [LARGE SCALE GENOMIC DNA]</scope>
    <source>
        <strain evidence="6">JCM 17808</strain>
    </source>
</reference>
<evidence type="ECO:0000256" key="1">
    <source>
        <dbReference type="SAM" id="MobiDB-lite"/>
    </source>
</evidence>
<dbReference type="Pfam" id="PF05378">
    <property type="entry name" value="Hydant_A_N"/>
    <property type="match status" value="1"/>
</dbReference>
<evidence type="ECO:0000259" key="4">
    <source>
        <dbReference type="Pfam" id="PF19278"/>
    </source>
</evidence>
<protein>
    <submittedName>
        <fullName evidence="5">Hydantoinase/oxoprolinase family protein</fullName>
    </submittedName>
</protein>
<evidence type="ECO:0000259" key="3">
    <source>
        <dbReference type="Pfam" id="PF05378"/>
    </source>
</evidence>
<feature type="domain" description="Hydantoinase A/oxoprolinase" evidence="2">
    <location>
        <begin position="200"/>
        <end position="487"/>
    </location>
</feature>
<dbReference type="InterPro" id="IPR008040">
    <property type="entry name" value="Hydant_A_N"/>
</dbReference>
<feature type="domain" description="Acetophenone carboxylase-like C-terminal" evidence="4">
    <location>
        <begin position="500"/>
        <end position="668"/>
    </location>
</feature>
<dbReference type="RefSeq" id="WP_217494891.1">
    <property type="nucleotide sequence ID" value="NZ_BAABGL010000011.1"/>
</dbReference>
<dbReference type="EMBL" id="BAABGL010000011">
    <property type="protein sequence ID" value="GAA4390896.1"/>
    <property type="molecule type" value="Genomic_DNA"/>
</dbReference>
<dbReference type="InterPro" id="IPR049517">
    <property type="entry name" value="ACX-like_C"/>
</dbReference>
<sequence length="694" mass="75111">MADLRVAVDVGGTFTDVCIFDEESQIMRVTKVPSTPDNPMEAVLNGVARARIDLSEVELFSHGTTVATNALITRKFPKAAMVTTKGFRDVLEIRDGTKDDLWDAYRDVSGPYIRRRDRFEVSERIDYTGNVVEPLDEDEARQLAALLKKRGVDTVAVCFLNSYANAENEERMRAILTEHLPDANVSTSAEILPEIFEHNRFNTTVANAVLGPLVSGYVEQLDEKLTAGGYAGELLLLHSGGGSMTSTMVKKFPVRLAASGIAAGAIAAKHIAEQCGYVNAVGLDMGGTSTDISLISEGELRVTNEWEVEYGHPIVFPSIEVLTIGAGGGSLAHIDIAGSLRNGPQSAGAAPGPACYDRGGEEPTNTDANLWLNRLGTDLADGEMTLDRRRAEQAIRSTIAEPLGLEVDEAADSILKVANANMADAVRLVSIRRGLDPRDFALIAFGGAGALHGAEVARELSIPVVIVPPSPGVTSALGCLLVDIQHDLSQMFTASASEVDAEDLAEQFRALESEGAERLRHEGVSDDQAVLERGISMRYQGQWRSLQVPIGSDPDALQAAVQTFHEEHEKQYAFRQDDTPVEIYQIHLKALGKTPKPSFRPENTAPQSPGEPVEVRDVYFEGRWIPTPVHERAGLAAGTEFTGPAIISQLDSTTVVPPNARAEIDEWMNIRIVLTDRDTASEPETDHDESESAR</sequence>
<feature type="compositionally biased region" description="Acidic residues" evidence="1">
    <location>
        <begin position="681"/>
        <end position="694"/>
    </location>
</feature>
<evidence type="ECO:0000313" key="6">
    <source>
        <dbReference type="Proteomes" id="UP001500642"/>
    </source>
</evidence>
<comment type="caution">
    <text evidence="5">The sequence shown here is derived from an EMBL/GenBank/DDBJ whole genome shotgun (WGS) entry which is preliminary data.</text>
</comment>
<dbReference type="InterPro" id="IPR045079">
    <property type="entry name" value="Oxoprolinase-like"/>
</dbReference>
<keyword evidence="6" id="KW-1185">Reference proteome</keyword>
<evidence type="ECO:0000259" key="2">
    <source>
        <dbReference type="Pfam" id="PF01968"/>
    </source>
</evidence>
<dbReference type="Pfam" id="PF01968">
    <property type="entry name" value="Hydantoinase_A"/>
    <property type="match status" value="1"/>
</dbReference>
<feature type="domain" description="Hydantoinase/oxoprolinase N-terminal" evidence="3">
    <location>
        <begin position="5"/>
        <end position="179"/>
    </location>
</feature>
<feature type="region of interest" description="Disordered" evidence="1">
    <location>
        <begin position="675"/>
        <end position="694"/>
    </location>
</feature>
<dbReference type="PANTHER" id="PTHR11365">
    <property type="entry name" value="5-OXOPROLINASE RELATED"/>
    <property type="match status" value="1"/>
</dbReference>
<dbReference type="Proteomes" id="UP001500642">
    <property type="component" value="Unassembled WGS sequence"/>
</dbReference>
<accession>A0ABP8JHS7</accession>
<dbReference type="InterPro" id="IPR002821">
    <property type="entry name" value="Hydantoinase_A"/>
</dbReference>
<dbReference type="Pfam" id="PF19278">
    <property type="entry name" value="Hydant_A_C"/>
    <property type="match status" value="1"/>
</dbReference>